<feature type="region of interest" description="Disordered" evidence="1">
    <location>
        <begin position="182"/>
        <end position="267"/>
    </location>
</feature>
<feature type="compositionally biased region" description="Polar residues" evidence="1">
    <location>
        <begin position="572"/>
        <end position="589"/>
    </location>
</feature>
<feature type="region of interest" description="Disordered" evidence="1">
    <location>
        <begin position="279"/>
        <end position="298"/>
    </location>
</feature>
<dbReference type="InterPro" id="IPR030417">
    <property type="entry name" value="MS4A"/>
</dbReference>
<feature type="region of interest" description="Disordered" evidence="1">
    <location>
        <begin position="669"/>
        <end position="711"/>
    </location>
</feature>
<proteinExistence type="predicted"/>
<feature type="region of interest" description="Disordered" evidence="1">
    <location>
        <begin position="763"/>
        <end position="783"/>
    </location>
</feature>
<accession>A0A2T7PWP7</accession>
<evidence type="ECO:0000256" key="2">
    <source>
        <dbReference type="SAM" id="Phobius"/>
    </source>
</evidence>
<dbReference type="PANTHER" id="PTHR23320:SF130">
    <property type="entry name" value="TRANSMEMBRANE PROTEIN 212"/>
    <property type="match status" value="1"/>
</dbReference>
<gene>
    <name evidence="3" type="ORF">C0Q70_00453</name>
</gene>
<feature type="transmembrane region" description="Helical" evidence="2">
    <location>
        <begin position="12"/>
        <end position="40"/>
    </location>
</feature>
<feature type="transmembrane region" description="Helical" evidence="2">
    <location>
        <begin position="79"/>
        <end position="104"/>
    </location>
</feature>
<keyword evidence="2" id="KW-0812">Transmembrane</keyword>
<dbReference type="AlphaFoldDB" id="A0A2T7PWP7"/>
<reference evidence="3 4" key="1">
    <citation type="submission" date="2018-04" db="EMBL/GenBank/DDBJ databases">
        <title>The genome of golden apple snail Pomacea canaliculata provides insight into stress tolerance and invasive adaptation.</title>
        <authorList>
            <person name="Liu C."/>
            <person name="Liu B."/>
            <person name="Ren Y."/>
            <person name="Zhang Y."/>
            <person name="Wang H."/>
            <person name="Li S."/>
            <person name="Jiang F."/>
            <person name="Yin L."/>
            <person name="Zhang G."/>
            <person name="Qian W."/>
            <person name="Fan W."/>
        </authorList>
    </citation>
    <scope>NUCLEOTIDE SEQUENCE [LARGE SCALE GENOMIC DNA]</scope>
    <source>
        <strain evidence="3">SZHN2017</strain>
        <tissue evidence="3">Muscle</tissue>
    </source>
</reference>
<dbReference type="PANTHER" id="PTHR23320">
    <property type="entry name" value="MEMBRANE-SPANNING 4-DOMAINS SUBFAMILY A MS4A -RELATED"/>
    <property type="match status" value="1"/>
</dbReference>
<evidence type="ECO:0000256" key="1">
    <source>
        <dbReference type="SAM" id="MobiDB-lite"/>
    </source>
</evidence>
<keyword evidence="2" id="KW-0472">Membrane</keyword>
<comment type="caution">
    <text evidence="3">The sequence shown here is derived from an EMBL/GenBank/DDBJ whole genome shotgun (WGS) entry which is preliminary data.</text>
</comment>
<evidence type="ECO:0000313" key="3">
    <source>
        <dbReference type="EMBL" id="PVD37851.1"/>
    </source>
</evidence>
<organism evidence="3 4">
    <name type="scientific">Pomacea canaliculata</name>
    <name type="common">Golden apple snail</name>
    <dbReference type="NCBI Taxonomy" id="400727"/>
    <lineage>
        <taxon>Eukaryota</taxon>
        <taxon>Metazoa</taxon>
        <taxon>Spiralia</taxon>
        <taxon>Lophotrochozoa</taxon>
        <taxon>Mollusca</taxon>
        <taxon>Gastropoda</taxon>
        <taxon>Caenogastropoda</taxon>
        <taxon>Architaenioglossa</taxon>
        <taxon>Ampullarioidea</taxon>
        <taxon>Ampullariidae</taxon>
        <taxon>Pomacea</taxon>
    </lineage>
</organism>
<feature type="region of interest" description="Disordered" evidence="1">
    <location>
        <begin position="528"/>
        <end position="589"/>
    </location>
</feature>
<evidence type="ECO:0000313" key="4">
    <source>
        <dbReference type="Proteomes" id="UP000245119"/>
    </source>
</evidence>
<feature type="region of interest" description="Disordered" evidence="1">
    <location>
        <begin position="902"/>
        <end position="946"/>
    </location>
</feature>
<name>A0A2T7PWP7_POMCA</name>
<feature type="compositionally biased region" description="Low complexity" evidence="1">
    <location>
        <begin position="182"/>
        <end position="203"/>
    </location>
</feature>
<keyword evidence="4" id="KW-1185">Reference proteome</keyword>
<dbReference type="OrthoDB" id="6150995at2759"/>
<feature type="compositionally biased region" description="Basic and acidic residues" evidence="1">
    <location>
        <begin position="225"/>
        <end position="239"/>
    </location>
</feature>
<feature type="compositionally biased region" description="Low complexity" evidence="1">
    <location>
        <begin position="532"/>
        <end position="543"/>
    </location>
</feature>
<dbReference type="Proteomes" id="UP000245119">
    <property type="component" value="Linkage Group LG1"/>
</dbReference>
<feature type="compositionally biased region" description="Low complexity" evidence="1">
    <location>
        <begin position="919"/>
        <end position="936"/>
    </location>
</feature>
<dbReference type="PROSITE" id="PS51257">
    <property type="entry name" value="PROKAR_LIPOPROTEIN"/>
    <property type="match status" value="1"/>
</dbReference>
<keyword evidence="2" id="KW-1133">Transmembrane helix</keyword>
<feature type="transmembrane region" description="Helical" evidence="2">
    <location>
        <begin position="46"/>
        <end position="67"/>
    </location>
</feature>
<sequence length="946" mass="102993">MKNTHWKVKTDFPALKVLILGIILILLGAACVVISVIGILKLAWGYYVATGMWGGISVTMAGLAAVYAARARTSRSAKLYLFLSVLVCATSFVMLVLSAGGLTYKSGFYKPMTFQPSMHQITLFLHGSVLSISVLSLACNVLSVIVCCKFVQCDRDLPEETFKLRRHRHGFSDPEAVYRFSSLRGGSGTPRSSTSSRTPLYSSERSRRRSGHTSDSDCNGSNRNSLDRVPRRRDSDRSRTSSRSRLSHRTHHRQSSSTSQNTARHNGAEHSIVNGVTVRDSSSSLNNRSAGQSGAATSHLQIPAIRRGMRSTSYEELEIIPMFDSDEEPLPPYEEAITGTTSVAPNTEGDPDNTGSTAEQMLSDICINLSASGVLPLNIPVGETHSAGEELNSQNVVEQVLRVRLSQRSRAKPEVERQGDESVEEFDNRINLEQLGLNRFTELCLPSHTVNPLSRISPQEVLCDAVNFPEICSLTGERDVPAHLSPSIPMDQLTAWAVSSRAPGSQGSACIPFLNRSLDSSDSCLHHDSLDSSDTSLNRNSRTLTERSDGASTPRFSAPGQSPHAFFMGPSQEGTLANNNGSNFEGNLTENVSGSNASCGIPVVFGSPNSAFRPVTRRSLPVSPEGLASSSSPIVSVSAVPENMGSLDSLCRSSALSWKDIPLPALHNHSNRAVSEPTKELAPKNIPIHDSQETGRLPAEQGSNPKLSVHLSGDTSLCRVGQTSSRTIREGSVARAPSRPEDFACVPGPNRFFRPHHQLLHGSESFARSGPSRDSQNLNPDRNRIMTGEATSFHRAGDASESSALCGNLQSRFDRHSRVLHTERDSRNLRSFRRPESFSSGTLVQYPVAARPSALISSIGVLNPSHLAQPPLQHSLDVNPHMPLSRLQYPPQRQLLHRLSLPQALPEPTHRLPQPQAPPQEAQQQQQQQQEQEPPASNRPLFSVLL</sequence>
<protein>
    <submittedName>
        <fullName evidence="3">Uncharacterized protein</fullName>
    </submittedName>
</protein>
<dbReference type="EMBL" id="PZQS01000001">
    <property type="protein sequence ID" value="PVD37851.1"/>
    <property type="molecule type" value="Genomic_DNA"/>
</dbReference>
<feature type="compositionally biased region" description="Basic residues" evidence="1">
    <location>
        <begin position="240"/>
        <end position="254"/>
    </location>
</feature>